<dbReference type="RefSeq" id="WP_406830259.1">
    <property type="nucleotide sequence ID" value="NZ_CP157483.1"/>
</dbReference>
<evidence type="ECO:0008006" key="3">
    <source>
        <dbReference type="Google" id="ProtNLM"/>
    </source>
</evidence>
<name>A0AAU7JRB8_9MICO</name>
<keyword evidence="1" id="KW-0732">Signal</keyword>
<protein>
    <recommendedName>
        <fullName evidence="3">Twin-arginine translocation signal domain-containing protein</fullName>
    </recommendedName>
</protein>
<feature type="chain" id="PRO_5043907769" description="Twin-arginine translocation signal domain-containing protein" evidence="1">
    <location>
        <begin position="36"/>
        <end position="164"/>
    </location>
</feature>
<feature type="signal peptide" evidence="1">
    <location>
        <begin position="1"/>
        <end position="35"/>
    </location>
</feature>
<organism evidence="2">
    <name type="scientific">Pedococcus sp. KACC 23699</name>
    <dbReference type="NCBI Taxonomy" id="3149228"/>
    <lineage>
        <taxon>Bacteria</taxon>
        <taxon>Bacillati</taxon>
        <taxon>Actinomycetota</taxon>
        <taxon>Actinomycetes</taxon>
        <taxon>Micrococcales</taxon>
        <taxon>Intrasporangiaceae</taxon>
        <taxon>Pedococcus</taxon>
    </lineage>
</organism>
<evidence type="ECO:0000256" key="1">
    <source>
        <dbReference type="SAM" id="SignalP"/>
    </source>
</evidence>
<accession>A0AAU7JRB8</accession>
<gene>
    <name evidence="2" type="ORF">ABEG17_14865</name>
</gene>
<reference evidence="2" key="1">
    <citation type="submission" date="2024-05" db="EMBL/GenBank/DDBJ databases">
        <authorList>
            <person name="Kim S."/>
            <person name="Heo J."/>
            <person name="Choi H."/>
            <person name="Choi Y."/>
            <person name="Kwon S.-W."/>
            <person name="Kim Y."/>
        </authorList>
    </citation>
    <scope>NUCLEOTIDE SEQUENCE</scope>
    <source>
        <strain evidence="2">KACC 23699</strain>
    </source>
</reference>
<dbReference type="InterPro" id="IPR006311">
    <property type="entry name" value="TAT_signal"/>
</dbReference>
<proteinExistence type="predicted"/>
<dbReference type="PROSITE" id="PS51318">
    <property type="entry name" value="TAT"/>
    <property type="match status" value="1"/>
</dbReference>
<dbReference type="EMBL" id="CP157483">
    <property type="protein sequence ID" value="XBO42840.1"/>
    <property type="molecule type" value="Genomic_DNA"/>
</dbReference>
<dbReference type="AlphaFoldDB" id="A0AAU7JRB8"/>
<evidence type="ECO:0000313" key="2">
    <source>
        <dbReference type="EMBL" id="XBO42840.1"/>
    </source>
</evidence>
<sequence length="164" mass="16849">MSNTTIGRRQLVRTAAGVAAGGVLVAGAGATSASASTSAHESDSHHSVLGGWWVEHNDDPPGPPNTGIAVVSIGAGGIIISNDIRPAGTDANGAWTMEEERFKATVWGVADLGPGVPPGSVRIRVRGRLHHDRLVGTFTATGYDAKGARLFSNTGTFTGTRLRP</sequence>